<dbReference type="EMBL" id="FNAK01000003">
    <property type="protein sequence ID" value="SDD82124.1"/>
    <property type="molecule type" value="Genomic_DNA"/>
</dbReference>
<dbReference type="Pfam" id="PF00441">
    <property type="entry name" value="Acyl-CoA_dh_1"/>
    <property type="match status" value="1"/>
</dbReference>
<feature type="domain" description="Acyl-CoA oxidase/dehydrogenase middle" evidence="12">
    <location>
        <begin position="124"/>
        <end position="219"/>
    </location>
</feature>
<evidence type="ECO:0000256" key="1">
    <source>
        <dbReference type="ARBA" id="ARBA00001974"/>
    </source>
</evidence>
<dbReference type="Pfam" id="PF02771">
    <property type="entry name" value="Acyl-CoA_dh_N"/>
    <property type="match status" value="1"/>
</dbReference>
<evidence type="ECO:0000259" key="11">
    <source>
        <dbReference type="Pfam" id="PF00441"/>
    </source>
</evidence>
<dbReference type="InterPro" id="IPR013786">
    <property type="entry name" value="AcylCoA_DH/ox_N"/>
</dbReference>
<dbReference type="Pfam" id="PF02770">
    <property type="entry name" value="Acyl-CoA_dh_M"/>
    <property type="match status" value="1"/>
</dbReference>
<name>A0A1G6XV74_9PROT</name>
<evidence type="ECO:0000256" key="5">
    <source>
        <dbReference type="ARBA" id="ARBA00022827"/>
    </source>
</evidence>
<dbReference type="Proteomes" id="UP000183685">
    <property type="component" value="Unassembled WGS sequence"/>
</dbReference>
<feature type="domain" description="Acyl-CoA dehydrogenase/oxidase C-terminal" evidence="11">
    <location>
        <begin position="231"/>
        <end position="379"/>
    </location>
</feature>
<evidence type="ECO:0000313" key="14">
    <source>
        <dbReference type="EMBL" id="SDD82124.1"/>
    </source>
</evidence>
<dbReference type="InterPro" id="IPR009100">
    <property type="entry name" value="AcylCoA_DH/oxidase_NM_dom_sf"/>
</dbReference>
<proteinExistence type="inferred from homology"/>
<dbReference type="GO" id="GO:0003995">
    <property type="term" value="F:acyl-CoA dehydrogenase activity"/>
    <property type="evidence" value="ECO:0007669"/>
    <property type="project" value="TreeGrafter"/>
</dbReference>
<feature type="domain" description="Acyl-CoA dehydrogenase/oxidase N-terminal" evidence="13">
    <location>
        <begin position="10"/>
        <end position="120"/>
    </location>
</feature>
<evidence type="ECO:0000256" key="4">
    <source>
        <dbReference type="ARBA" id="ARBA00022630"/>
    </source>
</evidence>
<reference evidence="14 15" key="1">
    <citation type="submission" date="2016-10" db="EMBL/GenBank/DDBJ databases">
        <authorList>
            <person name="de Groot N.N."/>
        </authorList>
    </citation>
    <scope>NUCLEOTIDE SEQUENCE [LARGE SCALE GENOMIC DNA]</scope>
    <source>
        <strain evidence="14 15">CGMCC 1.9109</strain>
    </source>
</reference>
<evidence type="ECO:0000256" key="10">
    <source>
        <dbReference type="RuleBase" id="RU362125"/>
    </source>
</evidence>
<evidence type="ECO:0000313" key="15">
    <source>
        <dbReference type="Proteomes" id="UP000183685"/>
    </source>
</evidence>
<comment type="pathway">
    <text evidence="2">Siderophore biosynthesis; mycobactin biosynthesis.</text>
</comment>
<dbReference type="SUPFAM" id="SSF47203">
    <property type="entry name" value="Acyl-CoA dehydrogenase C-terminal domain-like"/>
    <property type="match status" value="1"/>
</dbReference>
<dbReference type="Gene3D" id="1.10.540.10">
    <property type="entry name" value="Acyl-CoA dehydrogenase/oxidase, N-terminal domain"/>
    <property type="match status" value="1"/>
</dbReference>
<dbReference type="FunFam" id="1.10.540.10:FF:000009">
    <property type="entry name" value="Probable acyl-CoA dehydrogenase"/>
    <property type="match status" value="1"/>
</dbReference>
<gene>
    <name evidence="14" type="ORF">SAMN04488071_1384</name>
</gene>
<keyword evidence="4 10" id="KW-0285">Flavoprotein</keyword>
<dbReference type="InterPro" id="IPR006091">
    <property type="entry name" value="Acyl-CoA_Oxase/DH_mid-dom"/>
</dbReference>
<keyword evidence="5 10" id="KW-0274">FAD</keyword>
<dbReference type="InterPro" id="IPR009075">
    <property type="entry name" value="AcylCo_DH/oxidase_C"/>
</dbReference>
<organism evidence="14 15">
    <name type="scientific">Kordiimonas lacus</name>
    <dbReference type="NCBI Taxonomy" id="637679"/>
    <lineage>
        <taxon>Bacteria</taxon>
        <taxon>Pseudomonadati</taxon>
        <taxon>Pseudomonadota</taxon>
        <taxon>Alphaproteobacteria</taxon>
        <taxon>Kordiimonadales</taxon>
        <taxon>Kordiimonadaceae</taxon>
        <taxon>Kordiimonas</taxon>
    </lineage>
</organism>
<dbReference type="InterPro" id="IPR046373">
    <property type="entry name" value="Acyl-CoA_Oxase/DH_mid-dom_sf"/>
</dbReference>
<evidence type="ECO:0000256" key="6">
    <source>
        <dbReference type="ARBA" id="ARBA00023002"/>
    </source>
</evidence>
<dbReference type="FunFam" id="1.20.140.10:FF:000001">
    <property type="entry name" value="Acyl-CoA dehydrogenase"/>
    <property type="match status" value="1"/>
</dbReference>
<evidence type="ECO:0000256" key="9">
    <source>
        <dbReference type="ARBA" id="ARBA00042660"/>
    </source>
</evidence>
<dbReference type="AlphaFoldDB" id="A0A1G6XV74"/>
<dbReference type="InterPro" id="IPR036250">
    <property type="entry name" value="AcylCo_DH-like_C"/>
</dbReference>
<comment type="cofactor">
    <cofactor evidence="1 10">
        <name>FAD</name>
        <dbReference type="ChEBI" id="CHEBI:57692"/>
    </cofactor>
</comment>
<keyword evidence="15" id="KW-1185">Reference proteome</keyword>
<dbReference type="OrthoDB" id="9780544at2"/>
<evidence type="ECO:0000256" key="3">
    <source>
        <dbReference type="ARBA" id="ARBA00009347"/>
    </source>
</evidence>
<dbReference type="InterPro" id="IPR050741">
    <property type="entry name" value="Acyl-CoA_dehydrogenase"/>
</dbReference>
<dbReference type="PANTHER" id="PTHR48083:SF20">
    <property type="entry name" value="LONG-CHAIN SPECIFIC ACYL-COA DEHYDROGENASE, MITOCHONDRIAL"/>
    <property type="match status" value="1"/>
</dbReference>
<sequence length="379" mass="42070">MLARRAVYDEEHHIFRDAVRKFFEAEAVPYTEDWSKAGQVPREFWNKAGEAGILCPQMPEEYGGVGGDYRFNCVINEEQVYNRAGGAALAVHSDIVAPYLFHYGSDDLKERILPKMATGEMVGAIAMTEPGTGSDLQGIKTTAKLDGNHYVVNGQKTFISNGQNCDFVIVACKTDPKEGAKGVSLVVVEADREGFRRGRNLEKIGQHSSDTSELFFDEVRVPATNLIGAEGAGFMYLMQQLPQERLSIGVIAMAGAQRAFDITLDYVNERHAFGRPIAKFQNTRFKLAEMKTEIDVGWAFIDQCLARHVKGELDAVGGAMSKLWTTEMQGRVVDTCVQLHGGYGFMAEYEIAHHYTDSRVQRIYGGTSEIMKELIGRSL</sequence>
<protein>
    <recommendedName>
        <fullName evidence="8">Acyl-[acyl-carrier-protein] dehydrogenase MbtN</fullName>
    </recommendedName>
    <alternativeName>
        <fullName evidence="9">Mycobactin synthase protein N</fullName>
    </alternativeName>
</protein>
<comment type="function">
    <text evidence="7">Catalyzes the dehydrogenation at the alpha-beta position of ACP-bound acyl chains. This results in the introduction of a double bond in the lipidic chain, which is further transferred to the epsilon-amino group of lysine residue in the mycobactin core by MbtK.</text>
</comment>
<evidence type="ECO:0000259" key="12">
    <source>
        <dbReference type="Pfam" id="PF02770"/>
    </source>
</evidence>
<dbReference type="GO" id="GO:0033539">
    <property type="term" value="P:fatty acid beta-oxidation using acyl-CoA dehydrogenase"/>
    <property type="evidence" value="ECO:0007669"/>
    <property type="project" value="TreeGrafter"/>
</dbReference>
<dbReference type="InterPro" id="IPR037069">
    <property type="entry name" value="AcylCoA_DH/ox_N_sf"/>
</dbReference>
<dbReference type="STRING" id="637679.GCA_001550055_01065"/>
<dbReference type="Gene3D" id="1.20.140.10">
    <property type="entry name" value="Butyryl-CoA Dehydrogenase, subunit A, domain 3"/>
    <property type="match status" value="1"/>
</dbReference>
<accession>A0A1G6XV74</accession>
<evidence type="ECO:0000256" key="7">
    <source>
        <dbReference type="ARBA" id="ARBA00037085"/>
    </source>
</evidence>
<dbReference type="Gene3D" id="2.40.110.10">
    <property type="entry name" value="Butyryl-CoA Dehydrogenase, subunit A, domain 2"/>
    <property type="match status" value="1"/>
</dbReference>
<dbReference type="GO" id="GO:0050660">
    <property type="term" value="F:flavin adenine dinucleotide binding"/>
    <property type="evidence" value="ECO:0007669"/>
    <property type="project" value="InterPro"/>
</dbReference>
<dbReference type="SUPFAM" id="SSF56645">
    <property type="entry name" value="Acyl-CoA dehydrogenase NM domain-like"/>
    <property type="match status" value="1"/>
</dbReference>
<evidence type="ECO:0000256" key="2">
    <source>
        <dbReference type="ARBA" id="ARBA00005102"/>
    </source>
</evidence>
<dbReference type="FunFam" id="2.40.110.10:FF:000002">
    <property type="entry name" value="Acyl-CoA dehydrogenase fadE12"/>
    <property type="match status" value="1"/>
</dbReference>
<dbReference type="PANTHER" id="PTHR48083">
    <property type="entry name" value="MEDIUM-CHAIN SPECIFIC ACYL-COA DEHYDROGENASE, MITOCHONDRIAL-RELATED"/>
    <property type="match status" value="1"/>
</dbReference>
<keyword evidence="6 10" id="KW-0560">Oxidoreductase</keyword>
<evidence type="ECO:0000259" key="13">
    <source>
        <dbReference type="Pfam" id="PF02771"/>
    </source>
</evidence>
<comment type="similarity">
    <text evidence="3 10">Belongs to the acyl-CoA dehydrogenase family.</text>
</comment>
<dbReference type="GO" id="GO:0005737">
    <property type="term" value="C:cytoplasm"/>
    <property type="evidence" value="ECO:0007669"/>
    <property type="project" value="TreeGrafter"/>
</dbReference>
<evidence type="ECO:0000256" key="8">
    <source>
        <dbReference type="ARBA" id="ARBA00040394"/>
    </source>
</evidence>